<name>A0A7X4HEQ1_9BURK</name>
<evidence type="ECO:0000313" key="3">
    <source>
        <dbReference type="Proteomes" id="UP000450676"/>
    </source>
</evidence>
<dbReference type="SUPFAM" id="SSF81901">
    <property type="entry name" value="HCP-like"/>
    <property type="match status" value="2"/>
</dbReference>
<dbReference type="Gene3D" id="1.25.40.10">
    <property type="entry name" value="Tetratricopeptide repeat domain"/>
    <property type="match status" value="2"/>
</dbReference>
<dbReference type="AlphaFoldDB" id="A0A7X4HEQ1"/>
<dbReference type="InterPro" id="IPR011990">
    <property type="entry name" value="TPR-like_helical_dom_sf"/>
</dbReference>
<dbReference type="InterPro" id="IPR006597">
    <property type="entry name" value="Sel1-like"/>
</dbReference>
<dbReference type="Proteomes" id="UP000450676">
    <property type="component" value="Unassembled WGS sequence"/>
</dbReference>
<sequence>MMPFRTPNLTLALLLALPAFTAQAQQQAAEPSSSVTVAGKRNAAGDPREIIAARSKTLSPNHASSCAFMSGYSAADDETMLRYMSDFNHGGQADGAQRLSENSPAGDVSTIDDRRAASSDFAMPEITDTSQCGAADSRIAVARNRIMRKDKSLANAFVAMDQQDYATAQQQFKLAWDKIGYGEAALMLGKMHLYGMGTPRDTKLAIYWLEQVVDKPYHPVFDRMKFDPAQPELINDRVEAIMLLAKINLVGIGVPKNGAEVRRWYAKAADVGFAPAANLLGMAFLTGYGGGRDVAKARASLQQAGEEGYLPALYELGRLYYNGDEGLPKDYKMAGAYFSAAAKAGHVESIYAAARMYDLGYGVAPDQQRAIALYKQAAVKGHPAAEGALATYFYEGKLVPQDYSTARKLFNEAAKQGQADAMFNLAVMTMEGQGGSKDMAVAYVWFSLAKAAGYADADAALASVGPRLTAQEKQRADAVLKPTAKR</sequence>
<keyword evidence="3" id="KW-1185">Reference proteome</keyword>
<dbReference type="InterPro" id="IPR050767">
    <property type="entry name" value="Sel1_AlgK"/>
</dbReference>
<evidence type="ECO:0008006" key="4">
    <source>
        <dbReference type="Google" id="ProtNLM"/>
    </source>
</evidence>
<dbReference type="Pfam" id="PF08238">
    <property type="entry name" value="Sel1"/>
    <property type="match status" value="7"/>
</dbReference>
<dbReference type="PANTHER" id="PTHR11102">
    <property type="entry name" value="SEL-1-LIKE PROTEIN"/>
    <property type="match status" value="1"/>
</dbReference>
<evidence type="ECO:0000256" key="1">
    <source>
        <dbReference type="SAM" id="SignalP"/>
    </source>
</evidence>
<protein>
    <recommendedName>
        <fullName evidence="4">Sel1 repeat family protein</fullName>
    </recommendedName>
</protein>
<dbReference type="RefSeq" id="WP_161074154.1">
    <property type="nucleotide sequence ID" value="NZ_WWCU01000028.1"/>
</dbReference>
<evidence type="ECO:0000313" key="2">
    <source>
        <dbReference type="EMBL" id="MYN09856.1"/>
    </source>
</evidence>
<comment type="caution">
    <text evidence="2">The sequence shown here is derived from an EMBL/GenBank/DDBJ whole genome shotgun (WGS) entry which is preliminary data.</text>
</comment>
<dbReference type="EMBL" id="WWCU01000028">
    <property type="protein sequence ID" value="MYN09856.1"/>
    <property type="molecule type" value="Genomic_DNA"/>
</dbReference>
<dbReference type="PANTHER" id="PTHR11102:SF160">
    <property type="entry name" value="ERAD-ASSOCIATED E3 UBIQUITIN-PROTEIN LIGASE COMPONENT HRD3"/>
    <property type="match status" value="1"/>
</dbReference>
<proteinExistence type="predicted"/>
<dbReference type="SMART" id="SM00671">
    <property type="entry name" value="SEL1"/>
    <property type="match status" value="7"/>
</dbReference>
<feature type="chain" id="PRO_5030965735" description="Sel1 repeat family protein" evidence="1">
    <location>
        <begin position="25"/>
        <end position="486"/>
    </location>
</feature>
<accession>A0A7X4HEQ1</accession>
<keyword evidence="1" id="KW-0732">Signal</keyword>
<organism evidence="2 3">
    <name type="scientific">Pseudoduganella aquatica</name>
    <dbReference type="NCBI Taxonomy" id="2660641"/>
    <lineage>
        <taxon>Bacteria</taxon>
        <taxon>Pseudomonadati</taxon>
        <taxon>Pseudomonadota</taxon>
        <taxon>Betaproteobacteria</taxon>
        <taxon>Burkholderiales</taxon>
        <taxon>Oxalobacteraceae</taxon>
        <taxon>Telluria group</taxon>
        <taxon>Pseudoduganella</taxon>
    </lineage>
</organism>
<feature type="signal peptide" evidence="1">
    <location>
        <begin position="1"/>
        <end position="24"/>
    </location>
</feature>
<gene>
    <name evidence="2" type="ORF">GTP77_21280</name>
</gene>
<reference evidence="2 3" key="1">
    <citation type="submission" date="2019-12" db="EMBL/GenBank/DDBJ databases">
        <title>Novel species isolated from a subtropical stream in China.</title>
        <authorList>
            <person name="Lu H."/>
        </authorList>
    </citation>
    <scope>NUCLEOTIDE SEQUENCE [LARGE SCALE GENOMIC DNA]</scope>
    <source>
        <strain evidence="2 3">FT127W</strain>
    </source>
</reference>
<dbReference type="GO" id="GO:0036503">
    <property type="term" value="P:ERAD pathway"/>
    <property type="evidence" value="ECO:0007669"/>
    <property type="project" value="TreeGrafter"/>
</dbReference>